<evidence type="ECO:0000313" key="1">
    <source>
        <dbReference type="EMBL" id="KAF7384430.1"/>
    </source>
</evidence>
<name>A0A834JAG1_VESVU</name>
<comment type="caution">
    <text evidence="1">The sequence shown here is derived from an EMBL/GenBank/DDBJ whole genome shotgun (WGS) entry which is preliminary data.</text>
</comment>
<gene>
    <name evidence="1" type="ORF">HZH66_012680</name>
</gene>
<proteinExistence type="predicted"/>
<accession>A0A834JAG1</accession>
<dbReference type="AlphaFoldDB" id="A0A834JAG1"/>
<organism evidence="1 2">
    <name type="scientific">Vespula vulgaris</name>
    <name type="common">Yellow jacket</name>
    <name type="synonym">Wasp</name>
    <dbReference type="NCBI Taxonomy" id="7454"/>
    <lineage>
        <taxon>Eukaryota</taxon>
        <taxon>Metazoa</taxon>
        <taxon>Ecdysozoa</taxon>
        <taxon>Arthropoda</taxon>
        <taxon>Hexapoda</taxon>
        <taxon>Insecta</taxon>
        <taxon>Pterygota</taxon>
        <taxon>Neoptera</taxon>
        <taxon>Endopterygota</taxon>
        <taxon>Hymenoptera</taxon>
        <taxon>Apocrita</taxon>
        <taxon>Aculeata</taxon>
        <taxon>Vespoidea</taxon>
        <taxon>Vespidae</taxon>
        <taxon>Vespinae</taxon>
        <taxon>Vespula</taxon>
    </lineage>
</organism>
<sequence length="79" mass="8576">MNEKNPVATPHIANLKLYNTKVGWVNMDLPFLFALCQRAECGHGSISDFAYSAVVLVSGLQVCTAKQVPVGITKLRQAT</sequence>
<evidence type="ECO:0000313" key="2">
    <source>
        <dbReference type="Proteomes" id="UP000614350"/>
    </source>
</evidence>
<dbReference type="Proteomes" id="UP000614350">
    <property type="component" value="Unassembled WGS sequence"/>
</dbReference>
<keyword evidence="2" id="KW-1185">Reference proteome</keyword>
<dbReference type="EMBL" id="JACSEA010000016">
    <property type="protein sequence ID" value="KAF7384430.1"/>
    <property type="molecule type" value="Genomic_DNA"/>
</dbReference>
<reference evidence="1" key="1">
    <citation type="journal article" date="2020" name="G3 (Bethesda)">
        <title>High-Quality Assemblies for Three Invasive Social Wasps from the &lt;i&gt;Vespula&lt;/i&gt; Genus.</title>
        <authorList>
            <person name="Harrop T.W.R."/>
            <person name="Guhlin J."/>
            <person name="McLaughlin G.M."/>
            <person name="Permina E."/>
            <person name="Stockwell P."/>
            <person name="Gilligan J."/>
            <person name="Le Lec M.F."/>
            <person name="Gruber M.A.M."/>
            <person name="Quinn O."/>
            <person name="Lovegrove M."/>
            <person name="Duncan E.J."/>
            <person name="Remnant E.J."/>
            <person name="Van Eeckhoven J."/>
            <person name="Graham B."/>
            <person name="Knapp R.A."/>
            <person name="Langford K.W."/>
            <person name="Kronenberg Z."/>
            <person name="Press M.O."/>
            <person name="Eacker S.M."/>
            <person name="Wilson-Rankin E.E."/>
            <person name="Purcell J."/>
            <person name="Lester P.J."/>
            <person name="Dearden P.K."/>
        </authorList>
    </citation>
    <scope>NUCLEOTIDE SEQUENCE</scope>
    <source>
        <strain evidence="1">Marl-1</strain>
    </source>
</reference>
<protein>
    <submittedName>
        <fullName evidence="1">Uncharacterized protein</fullName>
    </submittedName>
</protein>